<gene>
    <name evidence="1" type="ORF">KIS1582_4116</name>
</gene>
<reference evidence="1 2" key="1">
    <citation type="journal article" date="2020" name="G3 (Bethesda)">
        <title>Whole Genome Sequencing and Comparative Genomics of Two Nematicidal Bacillus Strains Reveals a Wide Range of Possible Virulence Factors.</title>
        <authorList>
            <person name="Susic N."/>
            <person name="Janezic S."/>
            <person name="Rupnik M."/>
            <person name="Geric Stare B."/>
        </authorList>
    </citation>
    <scope>NUCLEOTIDE SEQUENCE [LARGE SCALE GENOMIC DNA]</scope>
    <source>
        <strain evidence="1 2">I-1582</strain>
    </source>
</reference>
<dbReference type="Proteomes" id="UP000465778">
    <property type="component" value="Unassembled WGS sequence"/>
</dbReference>
<dbReference type="EMBL" id="VDEM01000069">
    <property type="protein sequence ID" value="KAF0822095.1"/>
    <property type="molecule type" value="Genomic_DNA"/>
</dbReference>
<accession>A0A800N8Q7</accession>
<proteinExistence type="predicted"/>
<evidence type="ECO:0000313" key="1">
    <source>
        <dbReference type="EMBL" id="KAF0822095.1"/>
    </source>
</evidence>
<sequence>MEEGCSDNSFSYSQKVCEILHLKYRGALVKQRGIEKEVEIVG</sequence>
<evidence type="ECO:0000313" key="2">
    <source>
        <dbReference type="Proteomes" id="UP000465778"/>
    </source>
</evidence>
<dbReference type="AlphaFoldDB" id="A0A800N8Q7"/>
<protein>
    <submittedName>
        <fullName evidence="1">Uncharacterized protein</fullName>
    </submittedName>
</protein>
<comment type="caution">
    <text evidence="1">The sequence shown here is derived from an EMBL/GenBank/DDBJ whole genome shotgun (WGS) entry which is preliminary data.</text>
</comment>
<organism evidence="1 2">
    <name type="scientific">Cytobacillus firmus</name>
    <name type="common">Bacillus firmus</name>
    <dbReference type="NCBI Taxonomy" id="1399"/>
    <lineage>
        <taxon>Bacteria</taxon>
        <taxon>Bacillati</taxon>
        <taxon>Bacillota</taxon>
        <taxon>Bacilli</taxon>
        <taxon>Bacillales</taxon>
        <taxon>Bacillaceae</taxon>
        <taxon>Cytobacillus</taxon>
    </lineage>
</organism>
<name>A0A800N8Q7_CYTFI</name>